<dbReference type="PANTHER" id="PTHR46756:SF13">
    <property type="entry name" value="GROWTH ARREST-SPECIFIC PROTEIN 2"/>
    <property type="match status" value="1"/>
</dbReference>
<dbReference type="AlphaFoldDB" id="A0A5E4NPR4"/>
<organism evidence="8 9">
    <name type="scientific">Cinara cedri</name>
    <dbReference type="NCBI Taxonomy" id="506608"/>
    <lineage>
        <taxon>Eukaryota</taxon>
        <taxon>Metazoa</taxon>
        <taxon>Ecdysozoa</taxon>
        <taxon>Arthropoda</taxon>
        <taxon>Hexapoda</taxon>
        <taxon>Insecta</taxon>
        <taxon>Pterygota</taxon>
        <taxon>Neoptera</taxon>
        <taxon>Paraneoptera</taxon>
        <taxon>Hemiptera</taxon>
        <taxon>Sternorrhyncha</taxon>
        <taxon>Aphidomorpha</taxon>
        <taxon>Aphidoidea</taxon>
        <taxon>Aphididae</taxon>
        <taxon>Lachninae</taxon>
        <taxon>Cinara</taxon>
    </lineage>
</organism>
<name>A0A5E4NPR4_9HEMI</name>
<dbReference type="Pfam" id="PF00307">
    <property type="entry name" value="CH"/>
    <property type="match status" value="1"/>
</dbReference>
<evidence type="ECO:0000256" key="4">
    <source>
        <dbReference type="ARBA" id="ARBA00038441"/>
    </source>
</evidence>
<dbReference type="GO" id="GO:0051764">
    <property type="term" value="P:actin crosslink formation"/>
    <property type="evidence" value="ECO:0007669"/>
    <property type="project" value="TreeGrafter"/>
</dbReference>
<dbReference type="GO" id="GO:0008017">
    <property type="term" value="F:microtubule binding"/>
    <property type="evidence" value="ECO:0007669"/>
    <property type="project" value="InterPro"/>
</dbReference>
<dbReference type="InterPro" id="IPR036534">
    <property type="entry name" value="GAR_dom_sf"/>
</dbReference>
<comment type="subcellular location">
    <subcellularLocation>
        <location evidence="1">Cytoplasm</location>
        <location evidence="1">Cytoskeleton</location>
    </subcellularLocation>
</comment>
<evidence type="ECO:0000256" key="3">
    <source>
        <dbReference type="ARBA" id="ARBA00023212"/>
    </source>
</evidence>
<dbReference type="SUPFAM" id="SSF47576">
    <property type="entry name" value="Calponin-homology domain, CH-domain"/>
    <property type="match status" value="1"/>
</dbReference>
<comment type="similarity">
    <text evidence="4">Belongs to the GAS2 family.</text>
</comment>
<proteinExistence type="inferred from homology"/>
<dbReference type="Gene3D" id="3.30.920.20">
    <property type="entry name" value="Gas2-like domain"/>
    <property type="match status" value="1"/>
</dbReference>
<dbReference type="GO" id="GO:0008093">
    <property type="term" value="F:cytoskeletal anchor activity"/>
    <property type="evidence" value="ECO:0007669"/>
    <property type="project" value="TreeGrafter"/>
</dbReference>
<dbReference type="EMBL" id="CABPRJ010002383">
    <property type="protein sequence ID" value="VVC44584.1"/>
    <property type="molecule type" value="Genomic_DNA"/>
</dbReference>
<dbReference type="InterPro" id="IPR003108">
    <property type="entry name" value="GAR_dom"/>
</dbReference>
<dbReference type="InterPro" id="IPR036872">
    <property type="entry name" value="CH_dom_sf"/>
</dbReference>
<dbReference type="Gene3D" id="1.10.418.10">
    <property type="entry name" value="Calponin-like domain"/>
    <property type="match status" value="1"/>
</dbReference>
<feature type="domain" description="Calponin-homology (CH)" evidence="6">
    <location>
        <begin position="235"/>
        <end position="358"/>
    </location>
</feature>
<dbReference type="InterPro" id="IPR001715">
    <property type="entry name" value="CH_dom"/>
</dbReference>
<evidence type="ECO:0000259" key="6">
    <source>
        <dbReference type="PROSITE" id="PS50021"/>
    </source>
</evidence>
<dbReference type="GO" id="GO:0005884">
    <property type="term" value="C:actin filament"/>
    <property type="evidence" value="ECO:0007669"/>
    <property type="project" value="TreeGrafter"/>
</dbReference>
<evidence type="ECO:0000256" key="5">
    <source>
        <dbReference type="SAM" id="MobiDB-lite"/>
    </source>
</evidence>
<gene>
    <name evidence="8" type="ORF">CINCED_3A017999</name>
</gene>
<evidence type="ECO:0000256" key="1">
    <source>
        <dbReference type="ARBA" id="ARBA00004245"/>
    </source>
</evidence>
<dbReference type="SMART" id="SM00243">
    <property type="entry name" value="GAS2"/>
    <property type="match status" value="1"/>
</dbReference>
<dbReference type="GO" id="GO:0051015">
    <property type="term" value="F:actin filament binding"/>
    <property type="evidence" value="ECO:0007669"/>
    <property type="project" value="TreeGrafter"/>
</dbReference>
<evidence type="ECO:0000313" key="9">
    <source>
        <dbReference type="Proteomes" id="UP000325440"/>
    </source>
</evidence>
<sequence>MGRRLFTQKFSDYHPPVVAWTSSWIGRKRSNFFLYIYTLRHRNRKSGRCCLTRRTPNSRGPKHRGGFELHFQRDSLGIIQTSSSSRPWAMSWTTTSSGDLLTIWRIGRLNHARPHSNVRTLSGIRKCDNILKKKRKKFNLIVALIHAITYYTSSSKIKKICLALFSNRRLPSIRKCQMSKVQYRLIRPFNNKIYDQRLLRKGLLRDHRIPSADTDQEYLEQYQEKIVDSQNRQLLPLQEDLADWINKSLDIDWLNAINLLDMLDNGVILCRLAKTIECLAQESIITGHYKGDLPTISSRCFESAARHSFFSRDNTEKFIQFCRRLGVHQHLLFESDDLVLQNKPRNVVLCLMEVSRLASRFGLEPPGLVQMEKEIDAEEARDQNDNSNTSQICTPNIRHRSTSAIPMAIRSVSKLRRTESLGAASMATLKSESDTTDDDCTMEGGNNFSELDYKVKQASRQALTQCRCQGKKLKLKKIGEGRYNIHGRNVFIRLLKGTHMMVRVGGGWDTLENFLTRHDPCQTPGRPVVRISSPSNNRTPSPAPPNSRIQSPSQRKSSIPRYLGSKFNSPNAFKTLPESTLLAR</sequence>
<reference evidence="8 9" key="1">
    <citation type="submission" date="2019-08" db="EMBL/GenBank/DDBJ databases">
        <authorList>
            <person name="Alioto T."/>
            <person name="Alioto T."/>
            <person name="Gomez Garrido J."/>
        </authorList>
    </citation>
    <scope>NUCLEOTIDE SEQUENCE [LARGE SCALE GENOMIC DNA]</scope>
</reference>
<dbReference type="CDD" id="cd21204">
    <property type="entry name" value="CH_GAS2-like"/>
    <property type="match status" value="1"/>
</dbReference>
<dbReference type="PROSITE" id="PS51460">
    <property type="entry name" value="GAR"/>
    <property type="match status" value="1"/>
</dbReference>
<keyword evidence="3" id="KW-0206">Cytoskeleton</keyword>
<evidence type="ECO:0000259" key="7">
    <source>
        <dbReference type="PROSITE" id="PS51460"/>
    </source>
</evidence>
<accession>A0A5E4NPR4</accession>
<dbReference type="SMART" id="SM00033">
    <property type="entry name" value="CH"/>
    <property type="match status" value="1"/>
</dbReference>
<keyword evidence="9" id="KW-1185">Reference proteome</keyword>
<dbReference type="OrthoDB" id="206130at2759"/>
<dbReference type="Proteomes" id="UP000325440">
    <property type="component" value="Unassembled WGS sequence"/>
</dbReference>
<dbReference type="SUPFAM" id="SSF143575">
    <property type="entry name" value="GAS2 domain-like"/>
    <property type="match status" value="1"/>
</dbReference>
<dbReference type="Pfam" id="PF02187">
    <property type="entry name" value="GAS2"/>
    <property type="match status" value="1"/>
</dbReference>
<feature type="region of interest" description="Disordered" evidence="5">
    <location>
        <begin position="522"/>
        <end position="570"/>
    </location>
</feature>
<protein>
    <submittedName>
        <fullName evidence="8">Gas2-related domain,Calponin homology domain</fullName>
    </submittedName>
</protein>
<feature type="compositionally biased region" description="Polar residues" evidence="5">
    <location>
        <begin position="547"/>
        <end position="557"/>
    </location>
</feature>
<evidence type="ECO:0000313" key="8">
    <source>
        <dbReference type="EMBL" id="VVC44584.1"/>
    </source>
</evidence>
<dbReference type="PANTHER" id="PTHR46756">
    <property type="entry name" value="TRANSGELIN"/>
    <property type="match status" value="1"/>
</dbReference>
<evidence type="ECO:0000256" key="2">
    <source>
        <dbReference type="ARBA" id="ARBA00022490"/>
    </source>
</evidence>
<keyword evidence="2" id="KW-0963">Cytoplasm</keyword>
<dbReference type="PROSITE" id="PS50021">
    <property type="entry name" value="CH"/>
    <property type="match status" value="1"/>
</dbReference>
<feature type="domain" description="GAR" evidence="7">
    <location>
        <begin position="449"/>
        <end position="522"/>
    </location>
</feature>